<proteinExistence type="predicted"/>
<protein>
    <submittedName>
        <fullName evidence="1">Uncharacterized protein</fullName>
    </submittedName>
</protein>
<dbReference type="Proteomes" id="UP000178606">
    <property type="component" value="Unassembled WGS sequence"/>
</dbReference>
<name>A0A1F6C4H7_HANXR</name>
<reference evidence="1 2" key="1">
    <citation type="journal article" date="2016" name="Nat. Commun.">
        <title>Thousands of microbial genomes shed light on interconnected biogeochemical processes in an aquifer system.</title>
        <authorList>
            <person name="Anantharaman K."/>
            <person name="Brown C.T."/>
            <person name="Hug L.A."/>
            <person name="Sharon I."/>
            <person name="Castelle C.J."/>
            <person name="Probst A.J."/>
            <person name="Thomas B.C."/>
            <person name="Singh A."/>
            <person name="Wilkins M.J."/>
            <person name="Karaoz U."/>
            <person name="Brodie E.L."/>
            <person name="Williams K.H."/>
            <person name="Hubbard S.S."/>
            <person name="Banfield J.F."/>
        </authorList>
    </citation>
    <scope>NUCLEOTIDE SEQUENCE [LARGE SCALE GENOMIC DNA]</scope>
    <source>
        <strain evidence="2">RIFCSPLOWO2_12_FULL_64_10</strain>
    </source>
</reference>
<dbReference type="EMBL" id="MFKF01000416">
    <property type="protein sequence ID" value="OGG44109.1"/>
    <property type="molecule type" value="Genomic_DNA"/>
</dbReference>
<evidence type="ECO:0000313" key="2">
    <source>
        <dbReference type="Proteomes" id="UP000178606"/>
    </source>
</evidence>
<evidence type="ECO:0000313" key="1">
    <source>
        <dbReference type="EMBL" id="OGG44109.1"/>
    </source>
</evidence>
<comment type="caution">
    <text evidence="1">The sequence shown here is derived from an EMBL/GenBank/DDBJ whole genome shotgun (WGS) entry which is preliminary data.</text>
</comment>
<organism evidence="1 2">
    <name type="scientific">Handelsmanbacteria sp. (strain RIFCSPLOWO2_12_FULL_64_10)</name>
    <dbReference type="NCBI Taxonomy" id="1817868"/>
    <lineage>
        <taxon>Bacteria</taxon>
        <taxon>Candidatus Handelsmaniibacteriota</taxon>
    </lineage>
</organism>
<accession>A0A1F6C4H7</accession>
<dbReference type="AlphaFoldDB" id="A0A1F6C4H7"/>
<gene>
    <name evidence="1" type="ORF">A3F84_27755</name>
</gene>
<sequence length="74" mass="8220">MAEIGAFEISLGPVACVVADLIRLTGDVIDELPVGHEARRKLEKRRLRIAKIVQRELKMLRSAAQRSAAQPSRN</sequence>